<dbReference type="PROSITE" id="PS51066">
    <property type="entry name" value="ZF_FPG_2"/>
    <property type="match status" value="1"/>
</dbReference>
<evidence type="ECO:0000256" key="15">
    <source>
        <dbReference type="HAMAP-Rule" id="MF_00103"/>
    </source>
</evidence>
<dbReference type="AlphaFoldDB" id="A0AAW8TY65"/>
<dbReference type="CDD" id="cd08966">
    <property type="entry name" value="EcFpg-like_N"/>
    <property type="match status" value="1"/>
</dbReference>
<feature type="domain" description="Formamidopyrimidine-DNA glycosylase catalytic" evidence="17">
    <location>
        <begin position="2"/>
        <end position="148"/>
    </location>
</feature>
<dbReference type="InterPro" id="IPR000214">
    <property type="entry name" value="Znf_DNA_glyclase/AP_lyase"/>
</dbReference>
<keyword evidence="10 15" id="KW-0234">DNA repair</keyword>
<dbReference type="Gene3D" id="3.20.190.10">
    <property type="entry name" value="MutM-like, N-terminal"/>
    <property type="match status" value="1"/>
</dbReference>
<dbReference type="GO" id="GO:0003690">
    <property type="term" value="F:double-stranded DNA binding"/>
    <property type="evidence" value="ECO:0007669"/>
    <property type="project" value="UniProtKB-ARBA"/>
</dbReference>
<keyword evidence="5 15" id="KW-0227">DNA damage</keyword>
<comment type="cofactor">
    <cofactor evidence="15">
        <name>Zn(2+)</name>
        <dbReference type="ChEBI" id="CHEBI:29105"/>
    </cofactor>
    <text evidence="15">Binds 1 zinc ion per subunit.</text>
</comment>
<dbReference type="SMART" id="SM01232">
    <property type="entry name" value="H2TH"/>
    <property type="match status" value="1"/>
</dbReference>
<dbReference type="InterPro" id="IPR015887">
    <property type="entry name" value="DNA_glyclase_Znf_dom_DNA_BS"/>
</dbReference>
<comment type="caution">
    <text evidence="18">The sequence shown here is derived from an EMBL/GenBank/DDBJ whole genome shotgun (WGS) entry which is preliminary data.</text>
</comment>
<evidence type="ECO:0000256" key="3">
    <source>
        <dbReference type="ARBA" id="ARBA00011245"/>
    </source>
</evidence>
<evidence type="ECO:0000313" key="19">
    <source>
        <dbReference type="Proteomes" id="UP001256711"/>
    </source>
</evidence>
<dbReference type="SUPFAM" id="SSF46946">
    <property type="entry name" value="S13-like H2TH domain"/>
    <property type="match status" value="1"/>
</dbReference>
<comment type="catalytic activity">
    <reaction evidence="14 15">
        <text>2'-deoxyribonucleotide-(2'-deoxyribose 5'-phosphate)-2'-deoxyribonucleotide-DNA = a 3'-end 2'-deoxyribonucleotide-(2,3-dehydro-2,3-deoxyribose 5'-phosphate)-DNA + a 5'-end 5'-phospho-2'-deoxyribonucleoside-DNA + H(+)</text>
        <dbReference type="Rhea" id="RHEA:66592"/>
        <dbReference type="Rhea" id="RHEA-COMP:13180"/>
        <dbReference type="Rhea" id="RHEA-COMP:16897"/>
        <dbReference type="Rhea" id="RHEA-COMP:17067"/>
        <dbReference type="ChEBI" id="CHEBI:15378"/>
        <dbReference type="ChEBI" id="CHEBI:136412"/>
        <dbReference type="ChEBI" id="CHEBI:157695"/>
        <dbReference type="ChEBI" id="CHEBI:167181"/>
        <dbReference type="EC" id="4.2.99.18"/>
    </reaction>
</comment>
<keyword evidence="4 15" id="KW-0479">Metal-binding</keyword>
<evidence type="ECO:0000256" key="1">
    <source>
        <dbReference type="ARBA" id="ARBA00001668"/>
    </source>
</evidence>
<comment type="catalytic activity">
    <reaction evidence="1 15">
        <text>Hydrolysis of DNA containing ring-opened 7-methylguanine residues, releasing 2,6-diamino-4-hydroxy-5-(N-methyl)formamidopyrimidine.</text>
        <dbReference type="EC" id="3.2.2.23"/>
    </reaction>
</comment>
<feature type="binding site" evidence="15">
    <location>
        <position position="126"/>
    </location>
    <ligand>
        <name>DNA</name>
        <dbReference type="ChEBI" id="CHEBI:16991"/>
    </ligand>
</feature>
<dbReference type="InterPro" id="IPR010979">
    <property type="entry name" value="Ribosomal_uS13-like_H2TH"/>
</dbReference>
<dbReference type="NCBIfam" id="TIGR00577">
    <property type="entry name" value="fpg"/>
    <property type="match status" value="1"/>
</dbReference>
<comment type="caution">
    <text evidence="15">Lacks conserved residue(s) required for the propagation of feature annotation.</text>
</comment>
<keyword evidence="8 15" id="KW-0862">Zinc</keyword>
<feature type="binding site" evidence="15">
    <location>
        <position position="145"/>
    </location>
    <ligand>
        <name>DNA</name>
        <dbReference type="ChEBI" id="CHEBI:16991"/>
    </ligand>
</feature>
<dbReference type="HAMAP" id="MF_00103">
    <property type="entry name" value="Fapy_DNA_glycosyl"/>
    <property type="match status" value="1"/>
</dbReference>
<comment type="function">
    <text evidence="15">Involved in base excision repair of DNA damaged by oxidation or by mutagenic agents. Acts as DNA glycosylase that recognizes and removes damaged bases. Has a preference for oxidized purines, such as 7,8-dihydro-8-oxoguanine (8-oxoG). Has AP (apurinic/apyrimidinic) lyase activity and introduces nicks in the DNA strand. Cleaves the DNA backbone by beta-delta elimination to generate a single-strand break at the site of the removed base with both 3'- and 5'-phosphates.</text>
</comment>
<dbReference type="NCBIfam" id="NF002211">
    <property type="entry name" value="PRK01103.1"/>
    <property type="match status" value="1"/>
</dbReference>
<feature type="domain" description="FPG-type" evidence="16">
    <location>
        <begin position="273"/>
        <end position="307"/>
    </location>
</feature>
<gene>
    <name evidence="15 18" type="primary">mutM</name>
    <name evidence="15" type="synonym">fpg</name>
    <name evidence="18" type="ORF">P7H43_09105</name>
</gene>
<dbReference type="EC" id="3.2.2.23" evidence="15"/>
<dbReference type="Pfam" id="PF01149">
    <property type="entry name" value="Fapy_DNA_glyco"/>
    <property type="match status" value="1"/>
</dbReference>
<evidence type="ECO:0000256" key="14">
    <source>
        <dbReference type="ARBA" id="ARBA00044632"/>
    </source>
</evidence>
<dbReference type="Proteomes" id="UP001256711">
    <property type="component" value="Unassembled WGS sequence"/>
</dbReference>
<evidence type="ECO:0000256" key="11">
    <source>
        <dbReference type="ARBA" id="ARBA00023239"/>
    </source>
</evidence>
<evidence type="ECO:0000256" key="2">
    <source>
        <dbReference type="ARBA" id="ARBA00009409"/>
    </source>
</evidence>
<dbReference type="Gene3D" id="1.10.8.50">
    <property type="match status" value="1"/>
</dbReference>
<accession>A0AAW8TY65</accession>
<evidence type="ECO:0000313" key="18">
    <source>
        <dbReference type="EMBL" id="MDT2810644.1"/>
    </source>
</evidence>
<protein>
    <recommendedName>
        <fullName evidence="15">Formamidopyrimidine-DNA glycosylase</fullName>
        <shortName evidence="15">Fapy-DNA glycosylase</shortName>
        <ecNumber evidence="15">3.2.2.23</ecNumber>
    </recommendedName>
    <alternativeName>
        <fullName evidence="15">DNA-(apurinic or apyrimidinic site) lyase MutM</fullName>
        <shortName evidence="15">AP lyase MutM</shortName>
        <ecNumber evidence="15">4.2.99.18</ecNumber>
    </alternativeName>
</protein>
<sequence>MPELPEVETVRRGLSQLVVGKTIKRVVVRWPRIIESPEVSVFCQELVGQVIEAVNRRGKYLIFQLTDYDMVSHLRMEGKYEYFAQESLGESSQAQVSEPYSGSISPEALGEYFEQDELGGFPVTKHTHVLFFFTDGSQLQYRDVRKFGRMALIPKGTAKEYKGITRLGPEPLPEEFTLADFKAGLLKSHKAIKPLLLDQRLVTGLGNIYVDEALWQAKIHPEQPSNTLTDGEIATLRLAILDVLQRAVSAGGTTIRTYLNALGEAGKFQLSLNVYGQTGKPCPRCGTPIEKIKVAQRGTHFCPTCQKLRQRKARVLRKVGK</sequence>
<keyword evidence="12 15" id="KW-0511">Multifunctional enzyme</keyword>
<evidence type="ECO:0000259" key="17">
    <source>
        <dbReference type="PROSITE" id="PS51068"/>
    </source>
</evidence>
<dbReference type="GO" id="GO:0034039">
    <property type="term" value="F:8-oxo-7,8-dihydroguanine DNA N-glycosylase activity"/>
    <property type="evidence" value="ECO:0007669"/>
    <property type="project" value="TreeGrafter"/>
</dbReference>
<evidence type="ECO:0000256" key="5">
    <source>
        <dbReference type="ARBA" id="ARBA00022763"/>
    </source>
</evidence>
<name>A0AAW8TY65_9ENTE</name>
<dbReference type="GO" id="GO:0008270">
    <property type="term" value="F:zinc ion binding"/>
    <property type="evidence" value="ECO:0007669"/>
    <property type="project" value="UniProtKB-UniRule"/>
</dbReference>
<dbReference type="GO" id="GO:0003684">
    <property type="term" value="F:damaged DNA binding"/>
    <property type="evidence" value="ECO:0007669"/>
    <property type="project" value="InterPro"/>
</dbReference>
<dbReference type="EC" id="4.2.99.18" evidence="15"/>
<evidence type="ECO:0000256" key="12">
    <source>
        <dbReference type="ARBA" id="ARBA00023268"/>
    </source>
</evidence>
<dbReference type="EMBL" id="JARQBJ010000004">
    <property type="protein sequence ID" value="MDT2810644.1"/>
    <property type="molecule type" value="Genomic_DNA"/>
</dbReference>
<evidence type="ECO:0000256" key="4">
    <source>
        <dbReference type="ARBA" id="ARBA00022723"/>
    </source>
</evidence>
<keyword evidence="7 15" id="KW-0378">Hydrolase</keyword>
<dbReference type="PANTHER" id="PTHR22993">
    <property type="entry name" value="FORMAMIDOPYRIMIDINE-DNA GLYCOSYLASE"/>
    <property type="match status" value="1"/>
</dbReference>
<evidence type="ECO:0000256" key="8">
    <source>
        <dbReference type="ARBA" id="ARBA00022833"/>
    </source>
</evidence>
<proteinExistence type="inferred from homology"/>
<keyword evidence="13 15" id="KW-0326">Glycosidase</keyword>
<feature type="active site" description="Proton donor; for delta-elimination activity" evidence="15">
    <location>
        <position position="297"/>
    </location>
</feature>
<dbReference type="InterPro" id="IPR035937">
    <property type="entry name" value="FPG_N"/>
</dbReference>
<dbReference type="InterPro" id="IPR015886">
    <property type="entry name" value="H2TH_FPG"/>
</dbReference>
<dbReference type="SUPFAM" id="SSF81624">
    <property type="entry name" value="N-terminal domain of MutM-like DNA repair proteins"/>
    <property type="match status" value="1"/>
</dbReference>
<dbReference type="InterPro" id="IPR020629">
    <property type="entry name" value="FPG_Glyclase"/>
</dbReference>
<dbReference type="PROSITE" id="PS51068">
    <property type="entry name" value="FPG_CAT"/>
    <property type="match status" value="1"/>
</dbReference>
<evidence type="ECO:0000259" key="16">
    <source>
        <dbReference type="PROSITE" id="PS51066"/>
    </source>
</evidence>
<keyword evidence="9 15" id="KW-0238">DNA-binding</keyword>
<evidence type="ECO:0000256" key="6">
    <source>
        <dbReference type="ARBA" id="ARBA00022771"/>
    </source>
</evidence>
<dbReference type="GO" id="GO:0140078">
    <property type="term" value="F:class I DNA-(apurinic or apyrimidinic site) endonuclease activity"/>
    <property type="evidence" value="ECO:0007669"/>
    <property type="project" value="UniProtKB-EC"/>
</dbReference>
<dbReference type="SUPFAM" id="SSF57716">
    <property type="entry name" value="Glucocorticoid receptor-like (DNA-binding domain)"/>
    <property type="match status" value="1"/>
</dbReference>
<feature type="active site" description="Proton donor; for beta-elimination activity" evidence="15">
    <location>
        <position position="59"/>
    </location>
</feature>
<dbReference type="Pfam" id="PF06831">
    <property type="entry name" value="H2TH"/>
    <property type="match status" value="1"/>
</dbReference>
<evidence type="ECO:0000256" key="10">
    <source>
        <dbReference type="ARBA" id="ARBA00023204"/>
    </source>
</evidence>
<dbReference type="GO" id="GO:0006284">
    <property type="term" value="P:base-excision repair"/>
    <property type="evidence" value="ECO:0007669"/>
    <property type="project" value="InterPro"/>
</dbReference>
<comment type="subunit">
    <text evidence="3 15">Monomer.</text>
</comment>
<keyword evidence="11 15" id="KW-0456">Lyase</keyword>
<dbReference type="PANTHER" id="PTHR22993:SF9">
    <property type="entry name" value="FORMAMIDOPYRIMIDINE-DNA GLYCOSYLASE"/>
    <property type="match status" value="1"/>
</dbReference>
<dbReference type="InterPro" id="IPR010663">
    <property type="entry name" value="Znf_FPG/IleRS"/>
</dbReference>
<dbReference type="SMART" id="SM00898">
    <property type="entry name" value="Fapy_DNA_glyco"/>
    <property type="match status" value="1"/>
</dbReference>
<dbReference type="PROSITE" id="PS01242">
    <property type="entry name" value="ZF_FPG_1"/>
    <property type="match status" value="1"/>
</dbReference>
<dbReference type="InterPro" id="IPR012319">
    <property type="entry name" value="FPG_cat"/>
</dbReference>
<keyword evidence="6 15" id="KW-0863">Zinc-finger</keyword>
<reference evidence="18" key="1">
    <citation type="submission" date="2023-03" db="EMBL/GenBank/DDBJ databases">
        <authorList>
            <person name="Shen W."/>
            <person name="Cai J."/>
        </authorList>
    </citation>
    <scope>NUCLEOTIDE SEQUENCE</scope>
    <source>
        <strain evidence="18">B226-2</strain>
    </source>
</reference>
<evidence type="ECO:0000256" key="7">
    <source>
        <dbReference type="ARBA" id="ARBA00022801"/>
    </source>
</evidence>
<evidence type="ECO:0000256" key="13">
    <source>
        <dbReference type="ARBA" id="ARBA00023295"/>
    </source>
</evidence>
<dbReference type="FunFam" id="1.10.8.50:FF:000003">
    <property type="entry name" value="Formamidopyrimidine-DNA glycosylase"/>
    <property type="match status" value="1"/>
</dbReference>
<comment type="similarity">
    <text evidence="2 15">Belongs to the FPG family.</text>
</comment>
<evidence type="ECO:0000256" key="9">
    <source>
        <dbReference type="ARBA" id="ARBA00023125"/>
    </source>
</evidence>
<feature type="active site" description="Proton donor" evidence="15">
    <location>
        <position position="3"/>
    </location>
</feature>
<dbReference type="Pfam" id="PF06827">
    <property type="entry name" value="zf-FPG_IleRS"/>
    <property type="match status" value="1"/>
</dbReference>
<feature type="active site" description="Schiff-base intermediate with DNA" evidence="15">
    <location>
        <position position="2"/>
    </location>
</feature>
<organism evidence="18 19">
    <name type="scientific">Enterococcus asini</name>
    <dbReference type="NCBI Taxonomy" id="57732"/>
    <lineage>
        <taxon>Bacteria</taxon>
        <taxon>Bacillati</taxon>
        <taxon>Bacillota</taxon>
        <taxon>Bacilli</taxon>
        <taxon>Lactobacillales</taxon>
        <taxon>Enterococcaceae</taxon>
        <taxon>Enterococcus</taxon>
    </lineage>
</organism>